<sequence length="434" mass="48890">MSADKSGRTRDLTVVIVGGSLAGLLCGVTLKHAGFIVRILEQHGSERKSQATGLGLGPNAQAFLEDHDCHGPRLSHTVTSLLILGHDNTIRRLAAGRRDLTSWDAVFYRLRWLFNGYISQYFAEAGEAFEAGCSTYETCKQVLEVRRPEDTDSPITLTVLDTNSHELEHVQADFVIGADGPNSLIRALYLPDVQREYAGYVMWRGLVPEDKVSSATLDLFERSVIAHKTSRNSSCVMYMIPGVNGSLQRGERLLNFIWYTNESTDDMDEIMTDGIDGHSHRNFVPPGRVRSDIWASHVREAERLPLPGPFLEVATKIEQPSLQIVTDYCSPHAAFENGRILLIGDALSQFRPHAALGVSQAAYHVAAVREYLEGTITWQQWETRVVRRSYLHWSLNVWWGDFYQKSFAAALPACFRYWTYNFLYNLRSWWSGGS</sequence>
<dbReference type="RefSeq" id="XP_040779121.1">
    <property type="nucleotide sequence ID" value="XM_040925335.1"/>
</dbReference>
<dbReference type="PANTHER" id="PTHR47469">
    <property type="entry name" value="MONOOXYGENASE-LIKE"/>
    <property type="match status" value="1"/>
</dbReference>
<feature type="domain" description="2,6-dihydroxypyridine 3-monooxygenase substrate binding" evidence="2">
    <location>
        <begin position="197"/>
        <end position="327"/>
    </location>
</feature>
<dbReference type="EMBL" id="MU032346">
    <property type="protein sequence ID" value="KAF3768160.1"/>
    <property type="molecule type" value="Genomic_DNA"/>
</dbReference>
<gene>
    <name evidence="3" type="ORF">M406DRAFT_70253</name>
</gene>
<accession>A0A9P4Y808</accession>
<dbReference type="InterPro" id="IPR036188">
    <property type="entry name" value="FAD/NAD-bd_sf"/>
</dbReference>
<dbReference type="Proteomes" id="UP000803844">
    <property type="component" value="Unassembled WGS sequence"/>
</dbReference>
<dbReference type="OrthoDB" id="16820at2759"/>
<dbReference type="InterPro" id="IPR053212">
    <property type="entry name" value="DHP_3-monooxygenase"/>
</dbReference>
<dbReference type="InterPro" id="IPR054707">
    <property type="entry name" value="DhpH_subs-bd"/>
</dbReference>
<dbReference type="Gene3D" id="3.50.50.60">
    <property type="entry name" value="FAD/NAD(P)-binding domain"/>
    <property type="match status" value="1"/>
</dbReference>
<protein>
    <recommendedName>
        <fullName evidence="2">2,6-dihydroxypyridine 3-monooxygenase substrate binding domain-containing protein</fullName>
    </recommendedName>
</protein>
<dbReference type="SUPFAM" id="SSF51905">
    <property type="entry name" value="FAD/NAD(P)-binding domain"/>
    <property type="match status" value="1"/>
</dbReference>
<dbReference type="SUPFAM" id="SSF54373">
    <property type="entry name" value="FAD-linked reductases, C-terminal domain"/>
    <property type="match status" value="1"/>
</dbReference>
<dbReference type="Gene3D" id="3.30.9.60">
    <property type="match status" value="1"/>
</dbReference>
<reference evidence="3" key="1">
    <citation type="journal article" date="2020" name="Phytopathology">
        <title>Genome sequence of the chestnut blight fungus Cryphonectria parasitica EP155: A fundamental resource for an archetypical invasive plant pathogen.</title>
        <authorList>
            <person name="Crouch J.A."/>
            <person name="Dawe A."/>
            <person name="Aerts A."/>
            <person name="Barry K."/>
            <person name="Churchill A.C.L."/>
            <person name="Grimwood J."/>
            <person name="Hillman B."/>
            <person name="Milgroom M.G."/>
            <person name="Pangilinan J."/>
            <person name="Smith M."/>
            <person name="Salamov A."/>
            <person name="Schmutz J."/>
            <person name="Yadav J."/>
            <person name="Grigoriev I.V."/>
            <person name="Nuss D."/>
        </authorList>
    </citation>
    <scope>NUCLEOTIDE SEQUENCE</scope>
    <source>
        <strain evidence="3">EP155</strain>
    </source>
</reference>
<keyword evidence="1" id="KW-1133">Transmembrane helix</keyword>
<evidence type="ECO:0000313" key="3">
    <source>
        <dbReference type="EMBL" id="KAF3768160.1"/>
    </source>
</evidence>
<evidence type="ECO:0000313" key="4">
    <source>
        <dbReference type="Proteomes" id="UP000803844"/>
    </source>
</evidence>
<organism evidence="3 4">
    <name type="scientific">Cryphonectria parasitica (strain ATCC 38755 / EP155)</name>
    <dbReference type="NCBI Taxonomy" id="660469"/>
    <lineage>
        <taxon>Eukaryota</taxon>
        <taxon>Fungi</taxon>
        <taxon>Dikarya</taxon>
        <taxon>Ascomycota</taxon>
        <taxon>Pezizomycotina</taxon>
        <taxon>Sordariomycetes</taxon>
        <taxon>Sordariomycetidae</taxon>
        <taxon>Diaporthales</taxon>
        <taxon>Cryphonectriaceae</taxon>
        <taxon>Cryphonectria-Endothia species complex</taxon>
        <taxon>Cryphonectria</taxon>
    </lineage>
</organism>
<dbReference type="PANTHER" id="PTHR47469:SF2">
    <property type="entry name" value="OS06G0597600 PROTEIN"/>
    <property type="match status" value="1"/>
</dbReference>
<keyword evidence="1" id="KW-0812">Transmembrane</keyword>
<name>A0A9P4Y808_CRYP1</name>
<comment type="caution">
    <text evidence="3">The sequence shown here is derived from an EMBL/GenBank/DDBJ whole genome shotgun (WGS) entry which is preliminary data.</text>
</comment>
<proteinExistence type="predicted"/>
<feature type="transmembrane region" description="Helical" evidence="1">
    <location>
        <begin position="12"/>
        <end position="30"/>
    </location>
</feature>
<evidence type="ECO:0000256" key="1">
    <source>
        <dbReference type="SAM" id="Phobius"/>
    </source>
</evidence>
<evidence type="ECO:0000259" key="2">
    <source>
        <dbReference type="Pfam" id="PF22607"/>
    </source>
</evidence>
<dbReference type="Pfam" id="PF22607">
    <property type="entry name" value="FAD_binding-like"/>
    <property type="match status" value="1"/>
</dbReference>
<dbReference type="AlphaFoldDB" id="A0A9P4Y808"/>
<dbReference type="GeneID" id="63842464"/>
<keyword evidence="1" id="KW-0472">Membrane</keyword>
<dbReference type="PRINTS" id="PR00420">
    <property type="entry name" value="RNGMNOXGNASE"/>
</dbReference>
<keyword evidence="4" id="KW-1185">Reference proteome</keyword>